<accession>A0ABU9L1W2</accession>
<keyword evidence="1" id="KW-0472">Membrane</keyword>
<organism evidence="2 3">
    <name type="scientific">Lutimonas vermicola</name>
    <dbReference type="NCBI Taxonomy" id="414288"/>
    <lineage>
        <taxon>Bacteria</taxon>
        <taxon>Pseudomonadati</taxon>
        <taxon>Bacteroidota</taxon>
        <taxon>Flavobacteriia</taxon>
        <taxon>Flavobacteriales</taxon>
        <taxon>Flavobacteriaceae</taxon>
        <taxon>Lutimonas</taxon>
    </lineage>
</organism>
<evidence type="ECO:0000313" key="2">
    <source>
        <dbReference type="EMBL" id="MEL4456422.1"/>
    </source>
</evidence>
<dbReference type="EMBL" id="JBCDNA010000002">
    <property type="protein sequence ID" value="MEL4456422.1"/>
    <property type="molecule type" value="Genomic_DNA"/>
</dbReference>
<name>A0ABU9L1W2_9FLAO</name>
<evidence type="ECO:0000256" key="1">
    <source>
        <dbReference type="SAM" id="Phobius"/>
    </source>
</evidence>
<protein>
    <submittedName>
        <fullName evidence="2">DUF6090 family protein</fullName>
    </submittedName>
</protein>
<keyword evidence="3" id="KW-1185">Reference proteome</keyword>
<dbReference type="RefSeq" id="WP_342160556.1">
    <property type="nucleotide sequence ID" value="NZ_JBCDNA010000002.1"/>
</dbReference>
<dbReference type="InterPro" id="IPR045749">
    <property type="entry name" value="DUF6090"/>
</dbReference>
<gene>
    <name evidence="2" type="ORF">AABB81_10975</name>
</gene>
<reference evidence="2 3" key="1">
    <citation type="submission" date="2024-04" db="EMBL/GenBank/DDBJ databases">
        <title>whole genome sequencing of Lutimonas vermicola strain IMCC1616.</title>
        <authorList>
            <person name="Bae S.S."/>
        </authorList>
    </citation>
    <scope>NUCLEOTIDE SEQUENCE [LARGE SCALE GENOMIC DNA]</scope>
    <source>
        <strain evidence="2 3">IMCC1616</strain>
    </source>
</reference>
<feature type="transmembrane region" description="Helical" evidence="1">
    <location>
        <begin position="12"/>
        <end position="31"/>
    </location>
</feature>
<sequence length="238" mass="27904">MSDDNKPMKYARYALGEILLVVIGILIALQINNLNEDRKEKLQESKILYNLKDEFQENLQNLRYKDSILKTTIKNLEKVFEELEMEKNLYKGKEFDNILSLALGSPTWVPSEFILNDLKSSGNLTRLSNDKLKKLLYEWSRFFSELDEIQKMIEDSNTQLINYIKVNGSLRNIDINNPSFNYNRSNLIKNNDHLLKDHVFENYVDDKLYVLKTALNQFREAETLILQILDATATNKEQ</sequence>
<dbReference type="Proteomes" id="UP001474120">
    <property type="component" value="Unassembled WGS sequence"/>
</dbReference>
<keyword evidence="1" id="KW-1133">Transmembrane helix</keyword>
<keyword evidence="1" id="KW-0812">Transmembrane</keyword>
<proteinExistence type="predicted"/>
<comment type="caution">
    <text evidence="2">The sequence shown here is derived from an EMBL/GenBank/DDBJ whole genome shotgun (WGS) entry which is preliminary data.</text>
</comment>
<evidence type="ECO:0000313" key="3">
    <source>
        <dbReference type="Proteomes" id="UP001474120"/>
    </source>
</evidence>
<dbReference type="Pfam" id="PF19578">
    <property type="entry name" value="DUF6090"/>
    <property type="match status" value="1"/>
</dbReference>